<name>A0A484HCJ3_9BACT</name>
<dbReference type="AlphaFoldDB" id="A0A484HCJ3"/>
<dbReference type="InterPro" id="IPR038404">
    <property type="entry name" value="TRAP_DctP_sf"/>
</dbReference>
<dbReference type="NCBIfam" id="NF037995">
    <property type="entry name" value="TRAP_S1"/>
    <property type="match status" value="1"/>
</dbReference>
<sequence>MLKRSFVFASSALVFALFLLWGGPLESRAETVKLTYSNFFPPSHAQSKLAMEWCRRVEKETEGRVRIDYFPGQTLTKGKVCYDGVVNGLSDVGMSVLGYTRGRFPIMEVGDLPLGQGGGRVATATVNEVYQKMRPREFSDTQVMYLHAHGPGLLHTRKKAVRRLEDLKGMKIRCHGSNLKIARALGATPVAKPMPMTYPLLQKGVVDGSMYPLEANKGWKLAEVIDYATLCYSAAYTTTFFVVMNKDKWAMISPADQEKIQKVNEEWIEKTGEAWEAADQEGLRFLKEKKVELVRLDETESARWAEAAAPVIDEYVANARKKGLDGEKALGFALEAVKKYRKRYGVK</sequence>
<dbReference type="InterPro" id="IPR018389">
    <property type="entry name" value="DctP_fam"/>
</dbReference>
<dbReference type="PANTHER" id="PTHR33376:SF15">
    <property type="entry name" value="BLL6794 PROTEIN"/>
    <property type="match status" value="1"/>
</dbReference>
<dbReference type="PANTHER" id="PTHR33376">
    <property type="match status" value="1"/>
</dbReference>
<evidence type="ECO:0000313" key="2">
    <source>
        <dbReference type="EMBL" id="VEN72884.1"/>
    </source>
</evidence>
<dbReference type="Pfam" id="PF03480">
    <property type="entry name" value="DctP"/>
    <property type="match status" value="1"/>
</dbReference>
<organism evidence="2">
    <name type="scientific">uncultured Desulfobacteraceae bacterium</name>
    <dbReference type="NCBI Taxonomy" id="218296"/>
    <lineage>
        <taxon>Bacteria</taxon>
        <taxon>Pseudomonadati</taxon>
        <taxon>Thermodesulfobacteriota</taxon>
        <taxon>Desulfobacteria</taxon>
        <taxon>Desulfobacterales</taxon>
        <taxon>Desulfobacteraceae</taxon>
        <taxon>environmental samples</taxon>
    </lineage>
</organism>
<proteinExistence type="predicted"/>
<keyword evidence="1" id="KW-0732">Signal</keyword>
<gene>
    <name evidence="2" type="ORF">EPICR_10385</name>
</gene>
<dbReference type="GO" id="GO:0055085">
    <property type="term" value="P:transmembrane transport"/>
    <property type="evidence" value="ECO:0007669"/>
    <property type="project" value="InterPro"/>
</dbReference>
<accession>A0A484HCJ3</accession>
<protein>
    <submittedName>
        <fullName evidence="2">C4-dicarboxylate ABC transporter substrate-binding protein</fullName>
    </submittedName>
</protein>
<dbReference type="Gene3D" id="3.40.190.170">
    <property type="entry name" value="Bacterial extracellular solute-binding protein, family 7"/>
    <property type="match status" value="1"/>
</dbReference>
<dbReference type="CDD" id="cd13665">
    <property type="entry name" value="PBP2_TRAP_Dctp3_4"/>
    <property type="match status" value="1"/>
</dbReference>
<evidence type="ECO:0000256" key="1">
    <source>
        <dbReference type="ARBA" id="ARBA00022729"/>
    </source>
</evidence>
<dbReference type="EMBL" id="CAACVI010000001">
    <property type="protein sequence ID" value="VEN72884.1"/>
    <property type="molecule type" value="Genomic_DNA"/>
</dbReference>
<reference evidence="2" key="1">
    <citation type="submission" date="2019-01" db="EMBL/GenBank/DDBJ databases">
        <authorList>
            <consortium name="Genoscope - CEA"/>
            <person name="William W."/>
        </authorList>
    </citation>
    <scope>NUCLEOTIDE SEQUENCE</scope>
    <source>
        <strain evidence="2">CR-1</strain>
    </source>
</reference>